<accession>A0A8S1HTJ4</accession>
<proteinExistence type="predicted"/>
<keyword evidence="1" id="KW-0732">Signal</keyword>
<protein>
    <submittedName>
        <fullName evidence="2">Uncharacterized protein</fullName>
    </submittedName>
</protein>
<reference evidence="2" key="1">
    <citation type="submission" date="2020-10" db="EMBL/GenBank/DDBJ databases">
        <authorList>
            <person name="Kikuchi T."/>
        </authorList>
    </citation>
    <scope>NUCLEOTIDE SEQUENCE</scope>
    <source>
        <strain evidence="2">NKZ352</strain>
    </source>
</reference>
<gene>
    <name evidence="2" type="ORF">CAUJ_LOCUS15715</name>
</gene>
<comment type="caution">
    <text evidence="2">The sequence shown here is derived from an EMBL/GenBank/DDBJ whole genome shotgun (WGS) entry which is preliminary data.</text>
</comment>
<feature type="chain" id="PRO_5035796102" evidence="1">
    <location>
        <begin position="22"/>
        <end position="200"/>
    </location>
</feature>
<evidence type="ECO:0000313" key="3">
    <source>
        <dbReference type="Proteomes" id="UP000835052"/>
    </source>
</evidence>
<feature type="signal peptide" evidence="1">
    <location>
        <begin position="1"/>
        <end position="21"/>
    </location>
</feature>
<evidence type="ECO:0000256" key="1">
    <source>
        <dbReference type="SAM" id="SignalP"/>
    </source>
</evidence>
<sequence>MQTFPLLIFLFLGFSTFRVSSVALDEADLEDYEERRNFHDTLCSKRPNLSSCQSPFTPRKFLDERERLKNEKYLRRPQYPGDLRNRRRDSPWWDDSDDEDYEYYLWKKRRRQLLRRKHLQVGGPEYHYHYQPSSNYYNQQPTYSSYPSYGGYGYGYPSYGGYGGYGGGGGLFNIGFGRQLGIMTPIGGFGYSSGFGIGIG</sequence>
<dbReference type="Proteomes" id="UP000835052">
    <property type="component" value="Unassembled WGS sequence"/>
</dbReference>
<organism evidence="2 3">
    <name type="scientific">Caenorhabditis auriculariae</name>
    <dbReference type="NCBI Taxonomy" id="2777116"/>
    <lineage>
        <taxon>Eukaryota</taxon>
        <taxon>Metazoa</taxon>
        <taxon>Ecdysozoa</taxon>
        <taxon>Nematoda</taxon>
        <taxon>Chromadorea</taxon>
        <taxon>Rhabditida</taxon>
        <taxon>Rhabditina</taxon>
        <taxon>Rhabditomorpha</taxon>
        <taxon>Rhabditoidea</taxon>
        <taxon>Rhabditidae</taxon>
        <taxon>Peloderinae</taxon>
        <taxon>Caenorhabditis</taxon>
    </lineage>
</organism>
<dbReference type="AlphaFoldDB" id="A0A8S1HTJ4"/>
<name>A0A8S1HTJ4_9PELO</name>
<dbReference type="EMBL" id="CAJGYM010000205">
    <property type="protein sequence ID" value="CAD6199816.1"/>
    <property type="molecule type" value="Genomic_DNA"/>
</dbReference>
<evidence type="ECO:0000313" key="2">
    <source>
        <dbReference type="EMBL" id="CAD6199816.1"/>
    </source>
</evidence>
<keyword evidence="3" id="KW-1185">Reference proteome</keyword>